<evidence type="ECO:0000256" key="4">
    <source>
        <dbReference type="ARBA" id="ARBA00022679"/>
    </source>
</evidence>
<dbReference type="InterPro" id="IPR013083">
    <property type="entry name" value="Znf_RING/FYVE/PHD"/>
</dbReference>
<proteinExistence type="predicted"/>
<evidence type="ECO:0000256" key="9">
    <source>
        <dbReference type="ARBA" id="ARBA00023136"/>
    </source>
</evidence>
<reference evidence="13" key="1">
    <citation type="journal article" date="2023" name="Science">
        <title>Elucidation of the pathway for biosynthesis of saponin adjuvants from the soapbark tree.</title>
        <authorList>
            <person name="Reed J."/>
            <person name="Orme A."/>
            <person name="El-Demerdash A."/>
            <person name="Owen C."/>
            <person name="Martin L.B.B."/>
            <person name="Misra R.C."/>
            <person name="Kikuchi S."/>
            <person name="Rejzek M."/>
            <person name="Martin A.C."/>
            <person name="Harkess A."/>
            <person name="Leebens-Mack J."/>
            <person name="Louveau T."/>
            <person name="Stephenson M.J."/>
            <person name="Osbourn A."/>
        </authorList>
    </citation>
    <scope>NUCLEOTIDE SEQUENCE</scope>
    <source>
        <strain evidence="13">S10</strain>
    </source>
</reference>
<dbReference type="InterPro" id="IPR017907">
    <property type="entry name" value="Znf_RING_CS"/>
</dbReference>
<dbReference type="GO" id="GO:0061630">
    <property type="term" value="F:ubiquitin protein ligase activity"/>
    <property type="evidence" value="ECO:0007669"/>
    <property type="project" value="UniProtKB-UniRule"/>
</dbReference>
<gene>
    <name evidence="13" type="ORF">O6P43_029094</name>
</gene>
<dbReference type="EC" id="2.3.2.27" evidence="11"/>
<feature type="domain" description="RING-type" evidence="12">
    <location>
        <begin position="42"/>
        <end position="89"/>
    </location>
</feature>
<keyword evidence="14" id="KW-1185">Reference proteome</keyword>
<dbReference type="GO" id="GO:0008270">
    <property type="term" value="F:zinc ion binding"/>
    <property type="evidence" value="ECO:0007669"/>
    <property type="project" value="UniProtKB-KW"/>
</dbReference>
<dbReference type="SUPFAM" id="SSF57850">
    <property type="entry name" value="RING/U-box"/>
    <property type="match status" value="1"/>
</dbReference>
<name>A0AAD7PBE4_QUISA</name>
<dbReference type="Gene3D" id="3.30.40.10">
    <property type="entry name" value="Zinc/RING finger domain, C3HC4 (zinc finger)"/>
    <property type="match status" value="1"/>
</dbReference>
<evidence type="ECO:0000256" key="7">
    <source>
        <dbReference type="ARBA" id="ARBA00022786"/>
    </source>
</evidence>
<dbReference type="PROSITE" id="PS00518">
    <property type="entry name" value="ZF_RING_1"/>
    <property type="match status" value="1"/>
</dbReference>
<dbReference type="GO" id="GO:0006511">
    <property type="term" value="P:ubiquitin-dependent protein catabolic process"/>
    <property type="evidence" value="ECO:0007669"/>
    <property type="project" value="UniProtKB-UniRule"/>
</dbReference>
<evidence type="ECO:0000259" key="12">
    <source>
        <dbReference type="PROSITE" id="PS50089"/>
    </source>
</evidence>
<dbReference type="PROSITE" id="PS50089">
    <property type="entry name" value="ZF_RING_2"/>
    <property type="match status" value="1"/>
</dbReference>
<sequence>MEQNFFEPVQLESNRGVSCKQKFKTVSAQTTVSDSDDGCFDCNICLDSANDPVVTLCGHLYCWPCIYKWLHVQSSSAESDQQQKCPVCKANISSTALVPLYGRGTTDSDSQAKKPQLGLVVPHRPPPGGLNAFISSSTASAIHPRQQLHPNYFQSHSQPFHNQQYFPHLYGNYAANPSSYLGVTTMTSIYSPTISMVGDMIFARIFGTSNTNIFGSGSPRMRRQDLQLEKSLTRVFNFLFCCFILCLLLF</sequence>
<accession>A0AAD7PBE4</accession>
<dbReference type="InterPro" id="IPR045103">
    <property type="entry name" value="RNF5/RNF185-like"/>
</dbReference>
<keyword evidence="9" id="KW-0472">Membrane</keyword>
<evidence type="ECO:0000256" key="8">
    <source>
        <dbReference type="ARBA" id="ARBA00022833"/>
    </source>
</evidence>
<evidence type="ECO:0000256" key="5">
    <source>
        <dbReference type="ARBA" id="ARBA00022723"/>
    </source>
</evidence>
<evidence type="ECO:0000256" key="11">
    <source>
        <dbReference type="RuleBase" id="RU369090"/>
    </source>
</evidence>
<dbReference type="InterPro" id="IPR001841">
    <property type="entry name" value="Znf_RING"/>
</dbReference>
<comment type="caution">
    <text evidence="13">The sequence shown here is derived from an EMBL/GenBank/DDBJ whole genome shotgun (WGS) entry which is preliminary data.</text>
</comment>
<keyword evidence="8 11" id="KW-0862">Zinc</keyword>
<keyword evidence="4 11" id="KW-0808">Transferase</keyword>
<evidence type="ECO:0000256" key="2">
    <source>
        <dbReference type="ARBA" id="ARBA00004308"/>
    </source>
</evidence>
<comment type="catalytic activity">
    <reaction evidence="1 11">
        <text>S-ubiquitinyl-[E2 ubiquitin-conjugating enzyme]-L-cysteine + [acceptor protein]-L-lysine = [E2 ubiquitin-conjugating enzyme]-L-cysteine + N(6)-ubiquitinyl-[acceptor protein]-L-lysine.</text>
        <dbReference type="EC" id="2.3.2.27"/>
    </reaction>
</comment>
<protein>
    <recommendedName>
        <fullName evidence="11">E3 ubiquitin-protein ligase RMA</fullName>
        <ecNumber evidence="11">2.3.2.27</ecNumber>
    </recommendedName>
    <alternativeName>
        <fullName evidence="11">Protein RING membrane-anchor</fullName>
    </alternativeName>
    <alternativeName>
        <fullName evidence="11">RING-type E3 ubiquitin transferase RMA</fullName>
    </alternativeName>
</protein>
<dbReference type="Pfam" id="PF13445">
    <property type="entry name" value="zf-RING_UBOX"/>
    <property type="match status" value="1"/>
</dbReference>
<keyword evidence="6 10" id="KW-0863">Zinc-finger</keyword>
<evidence type="ECO:0000256" key="6">
    <source>
        <dbReference type="ARBA" id="ARBA00022771"/>
    </source>
</evidence>
<evidence type="ECO:0000313" key="14">
    <source>
        <dbReference type="Proteomes" id="UP001163823"/>
    </source>
</evidence>
<comment type="function">
    <text evidence="11">E3 ubiquitin-protein ligase.</text>
</comment>
<evidence type="ECO:0000256" key="1">
    <source>
        <dbReference type="ARBA" id="ARBA00000900"/>
    </source>
</evidence>
<evidence type="ECO:0000313" key="13">
    <source>
        <dbReference type="EMBL" id="KAJ7948644.1"/>
    </source>
</evidence>
<organism evidence="13 14">
    <name type="scientific">Quillaja saponaria</name>
    <name type="common">Soap bark tree</name>
    <dbReference type="NCBI Taxonomy" id="32244"/>
    <lineage>
        <taxon>Eukaryota</taxon>
        <taxon>Viridiplantae</taxon>
        <taxon>Streptophyta</taxon>
        <taxon>Embryophyta</taxon>
        <taxon>Tracheophyta</taxon>
        <taxon>Spermatophyta</taxon>
        <taxon>Magnoliopsida</taxon>
        <taxon>eudicotyledons</taxon>
        <taxon>Gunneridae</taxon>
        <taxon>Pentapetalae</taxon>
        <taxon>rosids</taxon>
        <taxon>fabids</taxon>
        <taxon>Fabales</taxon>
        <taxon>Quillajaceae</taxon>
        <taxon>Quillaja</taxon>
    </lineage>
</organism>
<dbReference type="CDD" id="cd16745">
    <property type="entry name" value="RING-HC_AtRMA-like"/>
    <property type="match status" value="1"/>
</dbReference>
<dbReference type="SMART" id="SM00184">
    <property type="entry name" value="RING"/>
    <property type="match status" value="1"/>
</dbReference>
<keyword evidence="11" id="KW-0256">Endoplasmic reticulum</keyword>
<dbReference type="AlphaFoldDB" id="A0AAD7PBE4"/>
<dbReference type="InterPro" id="IPR027370">
    <property type="entry name" value="Znf-RING_euk"/>
</dbReference>
<dbReference type="PANTHER" id="PTHR12313">
    <property type="entry name" value="E3 UBIQUITIN-PROTEIN LIGASE RNF5-RELATED"/>
    <property type="match status" value="1"/>
</dbReference>
<evidence type="ECO:0000256" key="10">
    <source>
        <dbReference type="PROSITE-ProRule" id="PRU00175"/>
    </source>
</evidence>
<keyword evidence="5 11" id="KW-0479">Metal-binding</keyword>
<dbReference type="FunFam" id="3.30.40.10:FF:000795">
    <property type="entry name" value="E3 ubiquitin-protein ligase RMA1H1"/>
    <property type="match status" value="1"/>
</dbReference>
<dbReference type="GO" id="GO:0005789">
    <property type="term" value="C:endoplasmic reticulum membrane"/>
    <property type="evidence" value="ECO:0007669"/>
    <property type="project" value="UniProtKB-SubCell"/>
</dbReference>
<comment type="subcellular location">
    <subcellularLocation>
        <location evidence="2">Endomembrane system</location>
    </subcellularLocation>
    <subcellularLocation>
        <location evidence="11">Endoplasmic reticulum membrane</location>
        <topology evidence="11">Single-pass type IV membrane protein</topology>
    </subcellularLocation>
</comment>
<comment type="pathway">
    <text evidence="3 11">Protein modification; protein ubiquitination.</text>
</comment>
<dbReference type="EMBL" id="JARAOO010000012">
    <property type="protein sequence ID" value="KAJ7948644.1"/>
    <property type="molecule type" value="Genomic_DNA"/>
</dbReference>
<evidence type="ECO:0000256" key="3">
    <source>
        <dbReference type="ARBA" id="ARBA00004906"/>
    </source>
</evidence>
<keyword evidence="7 11" id="KW-0833">Ubl conjugation pathway</keyword>
<dbReference type="KEGG" id="qsa:O6P43_029094"/>
<dbReference type="Proteomes" id="UP001163823">
    <property type="component" value="Chromosome 12"/>
</dbReference>
<comment type="domain">
    <text evidence="11">The RING-type zinc finger domain is responsible for E3 ligase activity.</text>
</comment>